<dbReference type="AlphaFoldDB" id="A0A512MHK0"/>
<organism evidence="2 3">
    <name type="scientific">Brevifollis gellanilyticus</name>
    <dbReference type="NCBI Taxonomy" id="748831"/>
    <lineage>
        <taxon>Bacteria</taxon>
        <taxon>Pseudomonadati</taxon>
        <taxon>Verrucomicrobiota</taxon>
        <taxon>Verrucomicrobiia</taxon>
        <taxon>Verrucomicrobiales</taxon>
        <taxon>Verrucomicrobiaceae</taxon>
    </lineage>
</organism>
<gene>
    <name evidence="2" type="ORF">BGE01nite_55080</name>
</gene>
<dbReference type="Pfam" id="PF14024">
    <property type="entry name" value="DUF4240"/>
    <property type="match status" value="1"/>
</dbReference>
<dbReference type="InterPro" id="IPR025334">
    <property type="entry name" value="DUF4240"/>
</dbReference>
<evidence type="ECO:0000259" key="1">
    <source>
        <dbReference type="Pfam" id="PF14024"/>
    </source>
</evidence>
<reference evidence="2 3" key="1">
    <citation type="submission" date="2019-07" db="EMBL/GenBank/DDBJ databases">
        <title>Whole genome shotgun sequence of Brevifollis gellanilyticus NBRC 108608.</title>
        <authorList>
            <person name="Hosoyama A."/>
            <person name="Uohara A."/>
            <person name="Ohji S."/>
            <person name="Ichikawa N."/>
        </authorList>
    </citation>
    <scope>NUCLEOTIDE SEQUENCE [LARGE SCALE GENOMIC DNA]</scope>
    <source>
        <strain evidence="2 3">NBRC 108608</strain>
    </source>
</reference>
<dbReference type="EMBL" id="BKAG01000077">
    <property type="protein sequence ID" value="GEP46217.1"/>
    <property type="molecule type" value="Genomic_DNA"/>
</dbReference>
<comment type="caution">
    <text evidence="2">The sequence shown here is derived from an EMBL/GenBank/DDBJ whole genome shotgun (WGS) entry which is preliminary data.</text>
</comment>
<protein>
    <recommendedName>
        <fullName evidence="1">DUF4240 domain-containing protein</fullName>
    </recommendedName>
</protein>
<proteinExistence type="predicted"/>
<evidence type="ECO:0000313" key="2">
    <source>
        <dbReference type="EMBL" id="GEP46217.1"/>
    </source>
</evidence>
<keyword evidence="3" id="KW-1185">Reference proteome</keyword>
<accession>A0A512MHK0</accession>
<feature type="domain" description="DUF4240" evidence="1">
    <location>
        <begin position="1"/>
        <end position="118"/>
    </location>
</feature>
<dbReference type="OrthoDB" id="6200718at2"/>
<dbReference type="RefSeq" id="WP_146855884.1">
    <property type="nucleotide sequence ID" value="NZ_BKAG01000077.1"/>
</dbReference>
<sequence length="149" mass="16804">MTRDDFWTLIDSIDRKSLDAGNEDAAIEPLQKMMGSLSEPDLEAFEEHLSQCLHVLDGQVFADESGESSDSDDAFLYARCYVVAKGRAHHEAALKNPKLMPKTLDHWCESLLYAHRAAWSDLTGKDQSEWPFEASVSYESGSNENLWPH</sequence>
<dbReference type="Proteomes" id="UP000321577">
    <property type="component" value="Unassembled WGS sequence"/>
</dbReference>
<evidence type="ECO:0000313" key="3">
    <source>
        <dbReference type="Proteomes" id="UP000321577"/>
    </source>
</evidence>
<name>A0A512MHK0_9BACT</name>